<organism evidence="3 4">
    <name type="scientific">Marine Group I thaumarchaeote SCGC AAA799-E16</name>
    <dbReference type="NCBI Taxonomy" id="1502292"/>
    <lineage>
        <taxon>Archaea</taxon>
        <taxon>Nitrososphaerota</taxon>
        <taxon>Marine Group I</taxon>
    </lineage>
</organism>
<name>A0A081S7W0_9ARCH</name>
<dbReference type="Proteomes" id="UP000028027">
    <property type="component" value="Unassembled WGS sequence"/>
</dbReference>
<dbReference type="PATRIC" id="fig|1502292.3.peg.142"/>
<protein>
    <submittedName>
        <fullName evidence="3">3-oxoacyl-acyl-carrier-protein reductase FabG</fullName>
        <ecNumber evidence="3">1.1.1.125</ecNumber>
    </submittedName>
</protein>
<dbReference type="PRINTS" id="PR00080">
    <property type="entry name" value="SDRFAMILY"/>
</dbReference>
<sequence>MSEKYKIIITGSEGLIGTQLVQFLSTKYDILKVDLILGHNLTDESFVKKWFNENKADAIVNCFALNDHVRKEEERETLYDISLNSISKYLDVNIVSLFSVCREFARNNQNGSIVNFSASTGIVSARPDLYNGSHKHAGYSISKAGVINLTKYLATHLAPNIRVNCIAPGGIENNQDAEFINKYSKLTPMNRMMKKDELNDIVDYLATKKSSYVTGSTFVIDGGWTTW</sequence>
<dbReference type="AlphaFoldDB" id="A0A081S7W0"/>
<accession>A0A081S7W0</accession>
<dbReference type="PANTHER" id="PTHR42760">
    <property type="entry name" value="SHORT-CHAIN DEHYDROGENASES/REDUCTASES FAMILY MEMBER"/>
    <property type="match status" value="1"/>
</dbReference>
<evidence type="ECO:0000256" key="1">
    <source>
        <dbReference type="ARBA" id="ARBA00006484"/>
    </source>
</evidence>
<comment type="caution">
    <text evidence="3">The sequence shown here is derived from an EMBL/GenBank/DDBJ whole genome shotgun (WGS) entry which is preliminary data.</text>
</comment>
<dbReference type="EMBL" id="JNVL01000002">
    <property type="protein sequence ID" value="KER07013.1"/>
    <property type="molecule type" value="Genomic_DNA"/>
</dbReference>
<keyword evidence="4" id="KW-1185">Reference proteome</keyword>
<dbReference type="SUPFAM" id="SSF51735">
    <property type="entry name" value="NAD(P)-binding Rossmann-fold domains"/>
    <property type="match status" value="1"/>
</dbReference>
<evidence type="ECO:0000313" key="3">
    <source>
        <dbReference type="EMBL" id="KER07013.1"/>
    </source>
</evidence>
<dbReference type="EC" id="1.1.1.125" evidence="3"/>
<dbReference type="InterPro" id="IPR002347">
    <property type="entry name" value="SDR_fam"/>
</dbReference>
<keyword evidence="2 3" id="KW-0560">Oxidoreductase</keyword>
<dbReference type="PRINTS" id="PR00081">
    <property type="entry name" value="GDHRDH"/>
</dbReference>
<evidence type="ECO:0000256" key="2">
    <source>
        <dbReference type="ARBA" id="ARBA00023002"/>
    </source>
</evidence>
<reference evidence="3 4" key="1">
    <citation type="submission" date="2014-06" db="EMBL/GenBank/DDBJ databases">
        <authorList>
            <person name="Ngugi D.K."/>
            <person name="Blom J."/>
            <person name="Alam I."/>
            <person name="Rashid M."/>
            <person name="Ba Alawi W."/>
            <person name="Zhang G."/>
            <person name="Hikmawan T."/>
            <person name="Guan Y."/>
            <person name="Antunes A."/>
            <person name="Siam R."/>
            <person name="Eldorry H."/>
            <person name="Bajic V."/>
            <person name="Stingl U."/>
        </authorList>
    </citation>
    <scope>NUCLEOTIDE SEQUENCE [LARGE SCALE GENOMIC DNA]</scope>
    <source>
        <strain evidence="3">SCGC AAA799-E16</strain>
    </source>
</reference>
<dbReference type="InterPro" id="IPR036291">
    <property type="entry name" value="NAD(P)-bd_dom_sf"/>
</dbReference>
<gene>
    <name evidence="3" type="primary">fabG</name>
    <name evidence="3" type="ORF">AAA799E16_00163</name>
</gene>
<dbReference type="PANTHER" id="PTHR42760:SF133">
    <property type="entry name" value="3-OXOACYL-[ACYL-CARRIER-PROTEIN] REDUCTASE"/>
    <property type="match status" value="1"/>
</dbReference>
<dbReference type="Gene3D" id="3.40.50.720">
    <property type="entry name" value="NAD(P)-binding Rossmann-like Domain"/>
    <property type="match status" value="1"/>
</dbReference>
<proteinExistence type="inferred from homology"/>
<comment type="similarity">
    <text evidence="1">Belongs to the short-chain dehydrogenases/reductases (SDR) family.</text>
</comment>
<evidence type="ECO:0000313" key="4">
    <source>
        <dbReference type="Proteomes" id="UP000028027"/>
    </source>
</evidence>
<dbReference type="GO" id="GO:0008678">
    <property type="term" value="F:2-deoxy-D-gluconate 3-dehydrogenase activity"/>
    <property type="evidence" value="ECO:0007669"/>
    <property type="project" value="UniProtKB-EC"/>
</dbReference>
<dbReference type="Pfam" id="PF13561">
    <property type="entry name" value="adh_short_C2"/>
    <property type="match status" value="1"/>
</dbReference>